<dbReference type="AlphaFoldDB" id="A0A0B6S2S4"/>
<keyword evidence="9" id="KW-0472">Membrane</keyword>
<dbReference type="EMBL" id="CP002581">
    <property type="protein sequence ID" value="AJK48704.1"/>
    <property type="molecule type" value="Genomic_DNA"/>
</dbReference>
<keyword evidence="14" id="KW-1185">Reference proteome</keyword>
<keyword evidence="8" id="KW-0626">Porin</keyword>
<sequence length="409" mass="42210">MDTSPCSRSRALILTLTLAAVAAALLAGTRPAAAQSSVTLYGSVDAGVIYSTNQQSPAGGGHGVEIGGGYLMPSRWGLMGSEPLGGSLKAVFALENQFLTGNGAMLQAGSLFDRQAWVGLSDSRWGTLGFGRQYDSYSDFLGVYASSNSWSTPYGSHFGDIDNLNEAFNMNNAVKFTSASLGGFTFGGTFAFGGRAGQFAAARGYAVAAAYTHGPFSIGAGYMTQNAPRNTVLGGENGYFGDLACSNAGAMFCRLQDAATIKAAGIGASLAMGKANVALVYTHTKLEDSAYFASAARPDGRSVAFDSAELNATYALSSDWSVGAAYIFNRAQVSDGGTTLIHQMNLGTTYALSKRTALYGVAIGQVSGGAGLGYDGATGRSVNYAQIPNLQNSGSRRQLAVMGGIRVVF</sequence>
<evidence type="ECO:0000313" key="14">
    <source>
        <dbReference type="Proteomes" id="UP000031838"/>
    </source>
</evidence>
<dbReference type="GO" id="GO:0015288">
    <property type="term" value="F:porin activity"/>
    <property type="evidence" value="ECO:0007669"/>
    <property type="project" value="UniProtKB-KW"/>
</dbReference>
<evidence type="ECO:0000256" key="1">
    <source>
        <dbReference type="ARBA" id="ARBA00004571"/>
    </source>
</evidence>
<proteinExistence type="predicted"/>
<keyword evidence="6 11" id="KW-0732">Signal</keyword>
<dbReference type="OrthoDB" id="8982743at2"/>
<dbReference type="GO" id="GO:0046930">
    <property type="term" value="C:pore complex"/>
    <property type="evidence" value="ECO:0007669"/>
    <property type="project" value="UniProtKB-KW"/>
</dbReference>
<accession>A0A0B6S2S4</accession>
<dbReference type="HOGENOM" id="CLU_038238_0_1_4"/>
<keyword evidence="4" id="KW-1134">Transmembrane beta strand</keyword>
<evidence type="ECO:0000256" key="5">
    <source>
        <dbReference type="ARBA" id="ARBA00022692"/>
    </source>
</evidence>
<evidence type="ECO:0000256" key="2">
    <source>
        <dbReference type="ARBA" id="ARBA00011233"/>
    </source>
</evidence>
<feature type="chain" id="PRO_5002109428" evidence="11">
    <location>
        <begin position="35"/>
        <end position="409"/>
    </location>
</feature>
<dbReference type="KEGG" id="bgp:BGL_2c06200"/>
<reference evidence="13 14" key="2">
    <citation type="journal article" date="2016" name="Appl. Microbiol. Biotechnol.">
        <title>Mutations improving production and secretion of extracellular lipase by Burkholderia glumae PG1.</title>
        <authorList>
            <person name="Knapp A."/>
            <person name="Voget S."/>
            <person name="Gao R."/>
            <person name="Zaburannyi N."/>
            <person name="Krysciak D."/>
            <person name="Breuer M."/>
            <person name="Hauer B."/>
            <person name="Streit W.R."/>
            <person name="Muller R."/>
            <person name="Daniel R."/>
            <person name="Jaeger K.E."/>
        </authorList>
    </citation>
    <scope>NUCLEOTIDE SEQUENCE [LARGE SCALE GENOMIC DNA]</scope>
    <source>
        <strain evidence="13 14">PG1</strain>
    </source>
</reference>
<keyword evidence="3" id="KW-0813">Transport</keyword>
<dbReference type="Gene3D" id="2.40.160.10">
    <property type="entry name" value="Porin"/>
    <property type="match status" value="1"/>
</dbReference>
<dbReference type="CDD" id="cd00342">
    <property type="entry name" value="gram_neg_porins"/>
    <property type="match status" value="1"/>
</dbReference>
<comment type="subcellular location">
    <subcellularLocation>
        <location evidence="1">Cell outer membrane</location>
        <topology evidence="1">Multi-pass membrane protein</topology>
    </subcellularLocation>
</comment>
<dbReference type="Proteomes" id="UP000031838">
    <property type="component" value="Chromosome 2"/>
</dbReference>
<organism evidence="13 14">
    <name type="scientific">Burkholderia plantarii</name>
    <dbReference type="NCBI Taxonomy" id="41899"/>
    <lineage>
        <taxon>Bacteria</taxon>
        <taxon>Pseudomonadati</taxon>
        <taxon>Pseudomonadota</taxon>
        <taxon>Betaproteobacteria</taxon>
        <taxon>Burkholderiales</taxon>
        <taxon>Burkholderiaceae</taxon>
        <taxon>Burkholderia</taxon>
    </lineage>
</organism>
<evidence type="ECO:0000259" key="12">
    <source>
        <dbReference type="Pfam" id="PF13609"/>
    </source>
</evidence>
<dbReference type="RefSeq" id="WP_080937348.1">
    <property type="nucleotide sequence ID" value="NZ_CP002581.1"/>
</dbReference>
<evidence type="ECO:0000256" key="11">
    <source>
        <dbReference type="SAM" id="SignalP"/>
    </source>
</evidence>
<keyword evidence="7" id="KW-0406">Ion transport</keyword>
<dbReference type="Pfam" id="PF13609">
    <property type="entry name" value="Porin_4"/>
    <property type="match status" value="1"/>
</dbReference>
<dbReference type="GO" id="GO:0009279">
    <property type="term" value="C:cell outer membrane"/>
    <property type="evidence" value="ECO:0007669"/>
    <property type="project" value="UniProtKB-SubCell"/>
</dbReference>
<dbReference type="PANTHER" id="PTHR34501:SF9">
    <property type="entry name" value="MAJOR OUTER MEMBRANE PROTEIN P.IA"/>
    <property type="match status" value="1"/>
</dbReference>
<evidence type="ECO:0000256" key="4">
    <source>
        <dbReference type="ARBA" id="ARBA00022452"/>
    </source>
</evidence>
<evidence type="ECO:0000256" key="9">
    <source>
        <dbReference type="ARBA" id="ARBA00023136"/>
    </source>
</evidence>
<dbReference type="GO" id="GO:0006811">
    <property type="term" value="P:monoatomic ion transport"/>
    <property type="evidence" value="ECO:0007669"/>
    <property type="project" value="UniProtKB-KW"/>
</dbReference>
<evidence type="ECO:0000256" key="8">
    <source>
        <dbReference type="ARBA" id="ARBA00023114"/>
    </source>
</evidence>
<gene>
    <name evidence="13" type="ORF">BGL_2c06200</name>
</gene>
<feature type="domain" description="Porin" evidence="12">
    <location>
        <begin position="22"/>
        <end position="361"/>
    </location>
</feature>
<reference evidence="14" key="1">
    <citation type="submission" date="2011-03" db="EMBL/GenBank/DDBJ databases">
        <authorList>
            <person name="Voget S."/>
            <person name="Streit W.R."/>
            <person name="Jaeger K.E."/>
            <person name="Daniel R."/>
        </authorList>
    </citation>
    <scope>NUCLEOTIDE SEQUENCE [LARGE SCALE GENOMIC DNA]</scope>
    <source>
        <strain evidence="14">PG1</strain>
    </source>
</reference>
<comment type="subunit">
    <text evidence="2">Homotrimer.</text>
</comment>
<dbReference type="PANTHER" id="PTHR34501">
    <property type="entry name" value="PROTEIN YDDL-RELATED"/>
    <property type="match status" value="1"/>
</dbReference>
<dbReference type="InterPro" id="IPR050298">
    <property type="entry name" value="Gram-neg_bact_OMP"/>
</dbReference>
<dbReference type="InterPro" id="IPR033900">
    <property type="entry name" value="Gram_neg_porin_domain"/>
</dbReference>
<keyword evidence="10" id="KW-0998">Cell outer membrane</keyword>
<evidence type="ECO:0000256" key="3">
    <source>
        <dbReference type="ARBA" id="ARBA00022448"/>
    </source>
</evidence>
<dbReference type="SUPFAM" id="SSF56935">
    <property type="entry name" value="Porins"/>
    <property type="match status" value="1"/>
</dbReference>
<dbReference type="InterPro" id="IPR023614">
    <property type="entry name" value="Porin_dom_sf"/>
</dbReference>
<evidence type="ECO:0000256" key="10">
    <source>
        <dbReference type="ARBA" id="ARBA00023237"/>
    </source>
</evidence>
<keyword evidence="5" id="KW-0812">Transmembrane</keyword>
<evidence type="ECO:0000256" key="6">
    <source>
        <dbReference type="ARBA" id="ARBA00022729"/>
    </source>
</evidence>
<feature type="signal peptide" evidence="11">
    <location>
        <begin position="1"/>
        <end position="34"/>
    </location>
</feature>
<protein>
    <submittedName>
        <fullName evidence="13">Outer membrane porin protein</fullName>
    </submittedName>
</protein>
<name>A0A0B6S2S4_BURPL</name>
<evidence type="ECO:0000256" key="7">
    <source>
        <dbReference type="ARBA" id="ARBA00023065"/>
    </source>
</evidence>
<evidence type="ECO:0000313" key="13">
    <source>
        <dbReference type="EMBL" id="AJK48704.1"/>
    </source>
</evidence>